<evidence type="ECO:0000259" key="9">
    <source>
        <dbReference type="PROSITE" id="PS52004"/>
    </source>
</evidence>
<dbReference type="Gene3D" id="3.90.180.10">
    <property type="entry name" value="Medium-chain alcohol dehydrogenases, catalytic domain"/>
    <property type="match status" value="1"/>
</dbReference>
<dbReference type="InterPro" id="IPR036291">
    <property type="entry name" value="NAD(P)-bd_dom_sf"/>
</dbReference>
<feature type="region of interest" description="C-terminal hotdog fold" evidence="6">
    <location>
        <begin position="1126"/>
        <end position="1280"/>
    </location>
</feature>
<dbReference type="SMART" id="SM00827">
    <property type="entry name" value="PKS_AT"/>
    <property type="match status" value="1"/>
</dbReference>
<dbReference type="Pfam" id="PF08659">
    <property type="entry name" value="KR"/>
    <property type="match status" value="1"/>
</dbReference>
<dbReference type="InterPro" id="IPR002364">
    <property type="entry name" value="Quin_OxRdtase/zeta-crystal_CS"/>
</dbReference>
<evidence type="ECO:0000313" key="11">
    <source>
        <dbReference type="EMBL" id="KAH7305246.1"/>
    </source>
</evidence>
<name>A0A8K0SEB5_9HYPO</name>
<dbReference type="Proteomes" id="UP000813444">
    <property type="component" value="Unassembled WGS sequence"/>
</dbReference>
<evidence type="ECO:0000256" key="2">
    <source>
        <dbReference type="ARBA" id="ARBA00022553"/>
    </source>
</evidence>
<dbReference type="Gene3D" id="3.40.47.10">
    <property type="match status" value="1"/>
</dbReference>
<dbReference type="InterPro" id="IPR020807">
    <property type="entry name" value="PKS_DH"/>
</dbReference>
<feature type="active site" description="Proton donor; for dehydratase activity" evidence="6">
    <location>
        <position position="1191"/>
    </location>
</feature>
<dbReference type="InterPro" id="IPR020806">
    <property type="entry name" value="PKS_PP-bd"/>
</dbReference>
<dbReference type="InterPro" id="IPR013154">
    <property type="entry name" value="ADH-like_N"/>
</dbReference>
<dbReference type="InterPro" id="IPR013968">
    <property type="entry name" value="PKS_KR"/>
</dbReference>
<feature type="active site" description="Proton acceptor; for dehydratase activity" evidence="6">
    <location>
        <position position="996"/>
    </location>
</feature>
<evidence type="ECO:0000256" key="6">
    <source>
        <dbReference type="PROSITE-ProRule" id="PRU01363"/>
    </source>
</evidence>
<dbReference type="Gene3D" id="1.10.1200.10">
    <property type="entry name" value="ACP-like"/>
    <property type="match status" value="1"/>
</dbReference>
<dbReference type="InterPro" id="IPR057326">
    <property type="entry name" value="KR_dom"/>
</dbReference>
<accession>A0A8K0SEB5</accession>
<dbReference type="SUPFAM" id="SSF50129">
    <property type="entry name" value="GroES-like"/>
    <property type="match status" value="1"/>
</dbReference>
<evidence type="ECO:0000256" key="5">
    <source>
        <dbReference type="ARBA" id="ARBA00023268"/>
    </source>
</evidence>
<dbReference type="GO" id="GO:0008270">
    <property type="term" value="F:zinc ion binding"/>
    <property type="evidence" value="ECO:0007669"/>
    <property type="project" value="InterPro"/>
</dbReference>
<dbReference type="Pfam" id="PF02801">
    <property type="entry name" value="Ketoacyl-synt_C"/>
    <property type="match status" value="1"/>
</dbReference>
<feature type="region of interest" description="Disordered" evidence="7">
    <location>
        <begin position="443"/>
        <end position="464"/>
    </location>
</feature>
<dbReference type="GO" id="GO:0016491">
    <property type="term" value="F:oxidoreductase activity"/>
    <property type="evidence" value="ECO:0007669"/>
    <property type="project" value="UniProtKB-KW"/>
</dbReference>
<feature type="region of interest" description="N-terminal hotdog fold" evidence="6">
    <location>
        <begin position="964"/>
        <end position="1097"/>
    </location>
</feature>
<dbReference type="InterPro" id="IPR006162">
    <property type="entry name" value="Ppantetheine_attach_site"/>
</dbReference>
<evidence type="ECO:0000256" key="7">
    <source>
        <dbReference type="SAM" id="MobiDB-lite"/>
    </source>
</evidence>
<feature type="domain" description="Carrier" evidence="8">
    <location>
        <begin position="2310"/>
        <end position="2387"/>
    </location>
</feature>
<dbReference type="PROSITE" id="PS52019">
    <property type="entry name" value="PKS_MFAS_DH"/>
    <property type="match status" value="1"/>
</dbReference>
<evidence type="ECO:0000256" key="4">
    <source>
        <dbReference type="ARBA" id="ARBA00023002"/>
    </source>
</evidence>
<dbReference type="InterPro" id="IPR020843">
    <property type="entry name" value="ER"/>
</dbReference>
<dbReference type="InterPro" id="IPR036736">
    <property type="entry name" value="ACP-like_sf"/>
</dbReference>
<dbReference type="EMBL" id="JAGPNK010000019">
    <property type="protein sequence ID" value="KAH7305246.1"/>
    <property type="molecule type" value="Genomic_DNA"/>
</dbReference>
<dbReference type="GO" id="GO:0031177">
    <property type="term" value="F:phosphopantetheine binding"/>
    <property type="evidence" value="ECO:0007669"/>
    <property type="project" value="InterPro"/>
</dbReference>
<keyword evidence="2" id="KW-0597">Phosphoprotein</keyword>
<dbReference type="SMART" id="SM00823">
    <property type="entry name" value="PKS_PP"/>
    <property type="match status" value="1"/>
</dbReference>
<evidence type="ECO:0000313" key="12">
    <source>
        <dbReference type="Proteomes" id="UP000813444"/>
    </source>
</evidence>
<dbReference type="InterPro" id="IPR049552">
    <property type="entry name" value="PKS_DH_N"/>
</dbReference>
<feature type="domain" description="Ketosynthase family 3 (KS3)" evidence="9">
    <location>
        <begin position="4"/>
        <end position="427"/>
    </location>
</feature>
<dbReference type="SMART" id="SM00826">
    <property type="entry name" value="PKS_DH"/>
    <property type="match status" value="1"/>
</dbReference>
<evidence type="ECO:0000256" key="3">
    <source>
        <dbReference type="ARBA" id="ARBA00022679"/>
    </source>
</evidence>
<feature type="compositionally biased region" description="Polar residues" evidence="7">
    <location>
        <begin position="450"/>
        <end position="461"/>
    </location>
</feature>
<dbReference type="CDD" id="cd00833">
    <property type="entry name" value="PKS"/>
    <property type="match status" value="1"/>
</dbReference>
<dbReference type="GO" id="GO:0004312">
    <property type="term" value="F:fatty acid synthase activity"/>
    <property type="evidence" value="ECO:0007669"/>
    <property type="project" value="TreeGrafter"/>
</dbReference>
<dbReference type="SMART" id="SM00825">
    <property type="entry name" value="PKS_KS"/>
    <property type="match status" value="1"/>
</dbReference>
<evidence type="ECO:0000259" key="10">
    <source>
        <dbReference type="PROSITE" id="PS52019"/>
    </source>
</evidence>
<dbReference type="PROSITE" id="PS01162">
    <property type="entry name" value="QOR_ZETA_CRYSTAL"/>
    <property type="match status" value="1"/>
</dbReference>
<dbReference type="CDD" id="cd05195">
    <property type="entry name" value="enoyl_red"/>
    <property type="match status" value="1"/>
</dbReference>
<dbReference type="OrthoDB" id="329835at2759"/>
<feature type="domain" description="PKS/mFAS DH" evidence="10">
    <location>
        <begin position="964"/>
        <end position="1280"/>
    </location>
</feature>
<dbReference type="GO" id="GO:0004315">
    <property type="term" value="F:3-oxoacyl-[acyl-carrier-protein] synthase activity"/>
    <property type="evidence" value="ECO:0007669"/>
    <property type="project" value="InterPro"/>
</dbReference>
<dbReference type="PROSITE" id="PS50075">
    <property type="entry name" value="CARRIER"/>
    <property type="match status" value="1"/>
</dbReference>
<dbReference type="GO" id="GO:1901336">
    <property type="term" value="P:lactone biosynthetic process"/>
    <property type="evidence" value="ECO:0007669"/>
    <property type="project" value="UniProtKB-ARBA"/>
</dbReference>
<dbReference type="InterPro" id="IPR049900">
    <property type="entry name" value="PKS_mFAS_DH"/>
</dbReference>
<organism evidence="11 12">
    <name type="scientific">Stachybotrys elegans</name>
    <dbReference type="NCBI Taxonomy" id="80388"/>
    <lineage>
        <taxon>Eukaryota</taxon>
        <taxon>Fungi</taxon>
        <taxon>Dikarya</taxon>
        <taxon>Ascomycota</taxon>
        <taxon>Pezizomycotina</taxon>
        <taxon>Sordariomycetes</taxon>
        <taxon>Hypocreomycetidae</taxon>
        <taxon>Hypocreales</taxon>
        <taxon>Stachybotryaceae</taxon>
        <taxon>Stachybotrys</taxon>
    </lineage>
</organism>
<dbReference type="PANTHER" id="PTHR43775:SF29">
    <property type="entry name" value="ASPERFURANONE POLYKETIDE SYNTHASE AFOG-RELATED"/>
    <property type="match status" value="1"/>
</dbReference>
<keyword evidence="12" id="KW-1185">Reference proteome</keyword>
<dbReference type="GO" id="GO:0006633">
    <property type="term" value="P:fatty acid biosynthetic process"/>
    <property type="evidence" value="ECO:0007669"/>
    <property type="project" value="InterPro"/>
</dbReference>
<dbReference type="Pfam" id="PF14765">
    <property type="entry name" value="PS-DH"/>
    <property type="match status" value="1"/>
</dbReference>
<dbReference type="InterPro" id="IPR011032">
    <property type="entry name" value="GroES-like_sf"/>
</dbReference>
<evidence type="ECO:0000256" key="1">
    <source>
        <dbReference type="ARBA" id="ARBA00022450"/>
    </source>
</evidence>
<dbReference type="Pfam" id="PF16197">
    <property type="entry name" value="KAsynt_C_assoc"/>
    <property type="match status" value="1"/>
</dbReference>
<dbReference type="InterPro" id="IPR020841">
    <property type="entry name" value="PKS_Beta-ketoAc_synthase_dom"/>
</dbReference>
<dbReference type="SMART" id="SM00822">
    <property type="entry name" value="PKS_KR"/>
    <property type="match status" value="1"/>
</dbReference>
<dbReference type="InterPro" id="IPR018201">
    <property type="entry name" value="Ketoacyl_synth_AS"/>
</dbReference>
<dbReference type="SUPFAM" id="SSF52151">
    <property type="entry name" value="FabD/lysophospholipase-like"/>
    <property type="match status" value="1"/>
</dbReference>
<dbReference type="FunFam" id="3.40.50.720:FF:000209">
    <property type="entry name" value="Polyketide synthase Pks12"/>
    <property type="match status" value="1"/>
</dbReference>
<dbReference type="InterPro" id="IPR016039">
    <property type="entry name" value="Thiolase-like"/>
</dbReference>
<dbReference type="InterPro" id="IPR001227">
    <property type="entry name" value="Ac_transferase_dom_sf"/>
</dbReference>
<protein>
    <recommendedName>
        <fullName evidence="13">Carrier domain-containing protein</fullName>
    </recommendedName>
</protein>
<dbReference type="Pfam" id="PF23297">
    <property type="entry name" value="ACP_SdgA_C"/>
    <property type="match status" value="1"/>
</dbReference>
<dbReference type="Pfam" id="PF13602">
    <property type="entry name" value="ADH_zinc_N_2"/>
    <property type="match status" value="1"/>
</dbReference>
<dbReference type="Pfam" id="PF00698">
    <property type="entry name" value="Acyl_transf_1"/>
    <property type="match status" value="1"/>
</dbReference>
<comment type="caution">
    <text evidence="11">The sequence shown here is derived from an EMBL/GenBank/DDBJ whole genome shotgun (WGS) entry which is preliminary data.</text>
</comment>
<dbReference type="InterPro" id="IPR050091">
    <property type="entry name" value="PKS_NRPS_Biosynth_Enz"/>
</dbReference>
<dbReference type="SUPFAM" id="SSF55048">
    <property type="entry name" value="Probable ACP-binding domain of malonyl-CoA ACP transacylase"/>
    <property type="match status" value="1"/>
</dbReference>
<dbReference type="PROSITE" id="PS52004">
    <property type="entry name" value="KS3_2"/>
    <property type="match status" value="1"/>
</dbReference>
<sequence length="2395" mass="259430">MSTTVPIAVIGLGCRFPGDSSNPEALWDVIAKGKSCYSKVPKERFNMDAFRHPSHKMGTAAPEGAHFLTQNVAEFDAPFFGISPSDAKAMDPQQRLLLEVVYESLENAGLPMESLAGSNTSCHVGCFTRDWSDLMMRDPEAAPSYVPTGIGAAMLSNRVSWFFDWHGPSMTLDTACSSSLVALDLACQALWSGNANVAVAAGTNLLLTPDFFMWLSNMNFLSKHGKSKAFDIDANGYGRGEGFGAVILKPLSAAIEDGDCIRAVIRGIGTNQDGHTSGITLPSAEAQASLINSVYRKAGLDFLETTYLEAHGTGTGAGDGTEMRAIGMTLSRNRPQNEELYVGSIKANIGHTEGAAGLAGFIKTVLMLEKGVIPAHANLTTLSPKIPFKQLGLRVPLETTPWRSPIRRASVNCFGYGGTNAHVVVEDAASYLKSAGLKGHHNTVGLDSGPTHSASTGSSDSGVLVAPSSPTSSFATMSSLSYAWKPRPRLFVFSAHEESALLALREKYASYLRSATETSATDPHFLDRIAFSLFKRRSVLPWKGYAVASSFDTAPDEFESRVAVPVRSTGAPRIGFVFTGQGAQWAGMGKELISHPVFEQSVTAANDYLQTKLDCKWSVWDELNRDASSSQLHLAKYSQPICTILQIALIELLRSWGVEPVAVVGHSSGEIAASVCAGALSREHGWKVAYWRGKLSSEMSTQFPNLKGSMLAAGTSEDKAQAYVQGLKSGKAEIACINSPESVTISGDEPAICEVEEKLKADGLFARKLTVENAYHSYHMTHIADAYLSEITDCTPNSSGQTGITMLSSVTGQPLNLAEYGPKYWVDNLTSPVQFNGALAALLKGNGKRRRKGHSTVDLLLEVGPHSALQGPIKQILGAEGWKAVSYVSVLKRGKDAVAASLGAAGSLFASGVKIDINAVNQTDSWRSCSLLTDLPTYSWNHSKTYWSDNRLAKAHLFRAHNRQDLLGAPTEDNMRGDPAWRHFLRTSELPWIRDHKIQSSILYPAAGMICMVIEAARQQAHPDQQIDFVELRDVRLGRPMIVNDDDAGLETKVQFLSSRTNALLEDWLEFRISSGSNAEELEMNCCGFVALRYKPMAPTRNSTQEREFAIQRFEDTLLKKQVQCTQQVGQEEFYSQTTALGLNYGPAFRNLNDIHCGGSSARGVVRVHDTAALTPSQYQDPHLLHPTTLDCMFQLLFSAMRSCNGSLEMAAIPFFIENLKVSGDCPSQPGEKLPGFATAASLGLIEYAADISFGSENGQGPKVEITGIRCRRIGDDSSSSSPVVVQERYGQMLSAPDLSLASSRGLSNYLASVPVDSLAEVLRLIVHKEPSASFMELHDNGPCVTFEALNMMSESRQHQMRLTTWTIASLDTNVAVQLEAHNQKSDVKVAVDTSEDDSAYDDSKFDAVIIREGNEERSIQRGMALLKDSGFLLFLARNNSSARIVKDMCSSAGFDNLVSVAVAGQGNLFVVSRTNIHPLIETGSSLHLILPDSPSDRCLALADKVASNLAEHGLEVTRTQLQQLSIDNVANSSCVSLLELDNPLNLIDNPELFSIVKSLQLQTKRLFWVAGSGDPHFKITQGLFRTVRNEDRSLDITYMELSTTSSDELELNSSLIATTFLSESEDKELSVRNGLCQVSRYATDDALNYYVSRQQEKSGSQMFPIGNSTASLKLAIRQPGLLDSMWFVIDPTFAAPLGKNEVEMENRAIGVNFRDVMTLMGQLSDPLLGVECSGIVRRVGSGVSRFKPGDRIYTSSTSCFRTIHRAPEALCQLMPEDLNFTDAATIPIIFITALYCLRDLARLQPGETILIHSAAGGVGQAAIQLAKHYGANIFVTVGSAAKSKIMQDVYGIPKDHIFNSRDTSFVQGIQRVTSGKGVDVVLNSLSGEMLRQTWNCIAPWGRFVEIGIKDIDDNSALEMRPLKRNASFAFFNLRVMLDDYIEKAGGLFGQVAELVAQGVIKPVHTPTPFPVTDILSAIRMIQSGAHIGKVVITMSPTDMVSVHPTIANSVRLKADSTYVLVGGLGGLGRSMALHMADIGAKNLLILSRSGPLDPKAAPLGRELRLRGARAIFHACDVSNASQLKAILDVAAEEVPPISGVIQTAMVLRDGTFENMTHKDFQESAKPKVNGTWNLHQLLPRDLDFFIMLSSISGVTGNPGQANYAAGNTFMDDLASYRRSLGLTATSLDLGLMLDVGFVAERDGTSNLKKWESVGLTNKEFLHILSSAMRGYLPSSAPGGQPSVMASQVVTGLATGGHVAANSLDKPFYFSDARFKELVRAELSDSDAQASGDSVKAFRASLQSATTLAMAIETIGEAIRRRLADVMNLDPENIELSRPVHAYGVDSLVAVELRNWIIQEMQSSISLFELLQSPSLASLAAKVAATCKLLPLGIE</sequence>
<dbReference type="InterPro" id="IPR042104">
    <property type="entry name" value="PKS_dehydratase_sf"/>
</dbReference>
<keyword evidence="1" id="KW-0596">Phosphopantetheine</keyword>
<dbReference type="InterPro" id="IPR049551">
    <property type="entry name" value="PKS_DH_C"/>
</dbReference>
<keyword evidence="3" id="KW-0808">Transferase</keyword>
<dbReference type="SUPFAM" id="SSF53901">
    <property type="entry name" value="Thiolase-like"/>
    <property type="match status" value="1"/>
</dbReference>
<dbReference type="PROSITE" id="PS00606">
    <property type="entry name" value="KS3_1"/>
    <property type="match status" value="1"/>
</dbReference>
<evidence type="ECO:0000259" key="8">
    <source>
        <dbReference type="PROSITE" id="PS50075"/>
    </source>
</evidence>
<dbReference type="SMART" id="SM00829">
    <property type="entry name" value="PKS_ER"/>
    <property type="match status" value="1"/>
</dbReference>
<dbReference type="InterPro" id="IPR014030">
    <property type="entry name" value="Ketoacyl_synth_N"/>
</dbReference>
<gene>
    <name evidence="11" type="ORF">B0I35DRAFT_362380</name>
</gene>
<dbReference type="InterPro" id="IPR016036">
    <property type="entry name" value="Malonyl_transacylase_ACP-bd"/>
</dbReference>
<dbReference type="Pfam" id="PF21089">
    <property type="entry name" value="PKS_DH_N"/>
    <property type="match status" value="1"/>
</dbReference>
<keyword evidence="4" id="KW-0560">Oxidoreductase</keyword>
<dbReference type="InterPro" id="IPR014031">
    <property type="entry name" value="Ketoacyl_synth_C"/>
</dbReference>
<proteinExistence type="predicted"/>
<evidence type="ECO:0008006" key="13">
    <source>
        <dbReference type="Google" id="ProtNLM"/>
    </source>
</evidence>
<dbReference type="Gene3D" id="3.40.366.10">
    <property type="entry name" value="Malonyl-Coenzyme A Acyl Carrier Protein, domain 2"/>
    <property type="match status" value="1"/>
</dbReference>
<dbReference type="Pfam" id="PF00109">
    <property type="entry name" value="ketoacyl-synt"/>
    <property type="match status" value="1"/>
</dbReference>
<reference evidence="11" key="1">
    <citation type="journal article" date="2021" name="Nat. Commun.">
        <title>Genetic determinants of endophytism in the Arabidopsis root mycobiome.</title>
        <authorList>
            <person name="Mesny F."/>
            <person name="Miyauchi S."/>
            <person name="Thiergart T."/>
            <person name="Pickel B."/>
            <person name="Atanasova L."/>
            <person name="Karlsson M."/>
            <person name="Huettel B."/>
            <person name="Barry K.W."/>
            <person name="Haridas S."/>
            <person name="Chen C."/>
            <person name="Bauer D."/>
            <person name="Andreopoulos W."/>
            <person name="Pangilinan J."/>
            <person name="LaButti K."/>
            <person name="Riley R."/>
            <person name="Lipzen A."/>
            <person name="Clum A."/>
            <person name="Drula E."/>
            <person name="Henrissat B."/>
            <person name="Kohler A."/>
            <person name="Grigoriev I.V."/>
            <person name="Martin F.M."/>
            <person name="Hacquard S."/>
        </authorList>
    </citation>
    <scope>NUCLEOTIDE SEQUENCE</scope>
    <source>
        <strain evidence="11">MPI-CAGE-CH-0235</strain>
    </source>
</reference>
<dbReference type="PANTHER" id="PTHR43775">
    <property type="entry name" value="FATTY ACID SYNTHASE"/>
    <property type="match status" value="1"/>
</dbReference>
<dbReference type="InterPro" id="IPR009081">
    <property type="entry name" value="PP-bd_ACP"/>
</dbReference>
<dbReference type="Gene3D" id="3.10.129.110">
    <property type="entry name" value="Polyketide synthase dehydratase"/>
    <property type="match status" value="1"/>
</dbReference>
<dbReference type="Pfam" id="PF08240">
    <property type="entry name" value="ADH_N"/>
    <property type="match status" value="1"/>
</dbReference>
<dbReference type="Gene3D" id="3.30.70.3290">
    <property type="match status" value="1"/>
</dbReference>
<dbReference type="SUPFAM" id="SSF47336">
    <property type="entry name" value="ACP-like"/>
    <property type="match status" value="1"/>
</dbReference>
<keyword evidence="5" id="KW-0511">Multifunctional enzyme</keyword>
<dbReference type="GO" id="GO:0044550">
    <property type="term" value="P:secondary metabolite biosynthetic process"/>
    <property type="evidence" value="ECO:0007669"/>
    <property type="project" value="TreeGrafter"/>
</dbReference>
<dbReference type="InterPro" id="IPR032821">
    <property type="entry name" value="PKS_assoc"/>
</dbReference>
<dbReference type="InterPro" id="IPR016035">
    <property type="entry name" value="Acyl_Trfase/lysoPLipase"/>
</dbReference>
<dbReference type="SUPFAM" id="SSF51735">
    <property type="entry name" value="NAD(P)-binding Rossmann-fold domains"/>
    <property type="match status" value="2"/>
</dbReference>
<dbReference type="PROSITE" id="PS00012">
    <property type="entry name" value="PHOSPHOPANTETHEINE"/>
    <property type="match status" value="1"/>
</dbReference>
<dbReference type="Gene3D" id="3.40.50.720">
    <property type="entry name" value="NAD(P)-binding Rossmann-like Domain"/>
    <property type="match status" value="1"/>
</dbReference>
<dbReference type="InterPro" id="IPR014043">
    <property type="entry name" value="Acyl_transferase_dom"/>
</dbReference>